<sequence>MKYYLAPLEGITTYVYRRAYHIFFHPMDQYFTPFFVPHTKRGFNEREQSEILPEHNPGMCLVPQIMSNDAEGFLQTEEKLREYGYEEVNLNLGCPSKTVVRKNRGSGFLALPEELDRFLDQIYSRSKGKISIKTRLGKYEPEEFERILEIYNQYPVEELIIHPRVQQDYYKNHPDLNAFRKALEHTKIPVCYNGDIFTPEDQETLTRQFPRLDRIMLGRGILRDPGLLGNLCGEGKAPGKVVRGFLEKILWDYQEICPEEKHVLFKMKELWAYMGTMFPERKEALERLRKAETIKSYQMAVKEILG</sequence>
<dbReference type="PIRSF" id="PIRSF006621">
    <property type="entry name" value="Dus"/>
    <property type="match status" value="1"/>
</dbReference>
<evidence type="ECO:0000313" key="11">
    <source>
        <dbReference type="EMBL" id="MBM6826647.1"/>
    </source>
</evidence>
<dbReference type="PANTHER" id="PTHR45846">
    <property type="entry name" value="TRNA-DIHYDROURIDINE(47) SYNTHASE [NAD(P)(+)]-LIKE"/>
    <property type="match status" value="1"/>
</dbReference>
<evidence type="ECO:0000256" key="4">
    <source>
        <dbReference type="ARBA" id="ARBA00022694"/>
    </source>
</evidence>
<dbReference type="SUPFAM" id="SSF51395">
    <property type="entry name" value="FMN-linked oxidoreductases"/>
    <property type="match status" value="1"/>
</dbReference>
<evidence type="ECO:0000256" key="8">
    <source>
        <dbReference type="PIRSR" id="PIRSR006621-1"/>
    </source>
</evidence>
<comment type="similarity">
    <text evidence="7">Belongs to the dus family.</text>
</comment>
<dbReference type="AlphaFoldDB" id="A0A939BCC6"/>
<evidence type="ECO:0000256" key="6">
    <source>
        <dbReference type="ARBA" id="ARBA00023002"/>
    </source>
</evidence>
<evidence type="ECO:0000256" key="2">
    <source>
        <dbReference type="ARBA" id="ARBA00022630"/>
    </source>
</evidence>
<feature type="domain" description="DUS-like FMN-binding" evidence="10">
    <location>
        <begin position="5"/>
        <end position="293"/>
    </location>
</feature>
<accession>A0A939BCC6</accession>
<feature type="binding site" evidence="9">
    <location>
        <position position="64"/>
    </location>
    <ligand>
        <name>FMN</name>
        <dbReference type="ChEBI" id="CHEBI:58210"/>
    </ligand>
</feature>
<evidence type="ECO:0000256" key="9">
    <source>
        <dbReference type="PIRSR" id="PIRSR006621-2"/>
    </source>
</evidence>
<dbReference type="InterPro" id="IPR013785">
    <property type="entry name" value="Aldolase_TIM"/>
</dbReference>
<name>A0A939BCC6_9CLOT</name>
<keyword evidence="9" id="KW-0547">Nucleotide-binding</keyword>
<dbReference type="GO" id="GO:0003723">
    <property type="term" value="F:RNA binding"/>
    <property type="evidence" value="ECO:0007669"/>
    <property type="project" value="TreeGrafter"/>
</dbReference>
<dbReference type="Gene3D" id="3.20.20.70">
    <property type="entry name" value="Aldolase class I"/>
    <property type="match status" value="1"/>
</dbReference>
<reference evidence="11" key="2">
    <citation type="journal article" date="2021" name="Sci. Rep.">
        <title>The distribution of antibiotic resistance genes in chicken gut microbiota commensals.</title>
        <authorList>
            <person name="Juricova H."/>
            <person name="Matiasovicova J."/>
            <person name="Kubasova T."/>
            <person name="Cejkova D."/>
            <person name="Rychlik I."/>
        </authorList>
    </citation>
    <scope>NUCLEOTIDE SEQUENCE</scope>
    <source>
        <strain evidence="11">An420c</strain>
    </source>
</reference>
<dbReference type="InterPro" id="IPR001269">
    <property type="entry name" value="DUS_fam"/>
</dbReference>
<gene>
    <name evidence="11" type="ORF">H6A13_05950</name>
</gene>
<feature type="binding site" evidence="9">
    <location>
        <begin position="218"/>
        <end position="219"/>
    </location>
    <ligand>
        <name>FMN</name>
        <dbReference type="ChEBI" id="CHEBI:58210"/>
    </ligand>
</feature>
<keyword evidence="3 7" id="KW-0288">FMN</keyword>
<dbReference type="Proteomes" id="UP000713880">
    <property type="component" value="Unassembled WGS sequence"/>
</dbReference>
<comment type="caution">
    <text evidence="11">The sequence shown here is derived from an EMBL/GenBank/DDBJ whole genome shotgun (WGS) entry which is preliminary data.</text>
</comment>
<evidence type="ECO:0000256" key="3">
    <source>
        <dbReference type="ARBA" id="ARBA00022643"/>
    </source>
</evidence>
<dbReference type="PROSITE" id="PS01136">
    <property type="entry name" value="UPF0034"/>
    <property type="match status" value="1"/>
</dbReference>
<dbReference type="InterPro" id="IPR035587">
    <property type="entry name" value="DUS-like_FMN-bd"/>
</dbReference>
<proteinExistence type="inferred from homology"/>
<keyword evidence="6 7" id="KW-0560">Oxidoreductase</keyword>
<feature type="binding site" evidence="9">
    <location>
        <position position="133"/>
    </location>
    <ligand>
        <name>FMN</name>
        <dbReference type="ChEBI" id="CHEBI:58210"/>
    </ligand>
</feature>
<protein>
    <recommendedName>
        <fullName evidence="7">tRNA-dihydrouridine synthase</fullName>
        <ecNumber evidence="7">1.3.1.-</ecNumber>
    </recommendedName>
</protein>
<evidence type="ECO:0000259" key="10">
    <source>
        <dbReference type="Pfam" id="PF01207"/>
    </source>
</evidence>
<dbReference type="InterPro" id="IPR018517">
    <property type="entry name" value="tRNA_hU_synthase_CS"/>
</dbReference>
<dbReference type="CDD" id="cd02801">
    <property type="entry name" value="DUS_like_FMN"/>
    <property type="match status" value="1"/>
</dbReference>
<feature type="active site" description="Proton donor" evidence="8">
    <location>
        <position position="94"/>
    </location>
</feature>
<keyword evidence="4 7" id="KW-0819">tRNA processing</keyword>
<keyword evidence="12" id="KW-1185">Reference proteome</keyword>
<evidence type="ECO:0000256" key="5">
    <source>
        <dbReference type="ARBA" id="ARBA00022857"/>
    </source>
</evidence>
<evidence type="ECO:0000256" key="1">
    <source>
        <dbReference type="ARBA" id="ARBA00001917"/>
    </source>
</evidence>
<dbReference type="RefSeq" id="WP_204908693.1">
    <property type="nucleotide sequence ID" value="NZ_JACJLV010000014.1"/>
</dbReference>
<dbReference type="GO" id="GO:0050660">
    <property type="term" value="F:flavin adenine dinucleotide binding"/>
    <property type="evidence" value="ECO:0007669"/>
    <property type="project" value="InterPro"/>
</dbReference>
<reference evidence="11" key="1">
    <citation type="submission" date="2020-08" db="EMBL/GenBank/DDBJ databases">
        <authorList>
            <person name="Cejkova D."/>
            <person name="Kubasova T."/>
            <person name="Jahodarova E."/>
            <person name="Rychlik I."/>
        </authorList>
    </citation>
    <scope>NUCLEOTIDE SEQUENCE</scope>
    <source>
        <strain evidence="11">An420c</strain>
    </source>
</reference>
<dbReference type="EC" id="1.3.1.-" evidence="7"/>
<organism evidence="11 12">
    <name type="scientific">Mordavella massiliensis</name>
    <dbReference type="NCBI Taxonomy" id="1871024"/>
    <lineage>
        <taxon>Bacteria</taxon>
        <taxon>Bacillati</taxon>
        <taxon>Bacillota</taxon>
        <taxon>Clostridia</taxon>
        <taxon>Eubacteriales</taxon>
        <taxon>Clostridiaceae</taxon>
        <taxon>Mordavella</taxon>
    </lineage>
</organism>
<dbReference type="PANTHER" id="PTHR45846:SF1">
    <property type="entry name" value="TRNA-DIHYDROURIDINE(47) SYNTHASE [NAD(P)(+)]-LIKE"/>
    <property type="match status" value="1"/>
</dbReference>
<evidence type="ECO:0000256" key="7">
    <source>
        <dbReference type="PIRNR" id="PIRNR006621"/>
    </source>
</evidence>
<feature type="binding site" evidence="9">
    <location>
        <position position="162"/>
    </location>
    <ligand>
        <name>FMN</name>
        <dbReference type="ChEBI" id="CHEBI:58210"/>
    </ligand>
</feature>
<dbReference type="Pfam" id="PF01207">
    <property type="entry name" value="Dus"/>
    <property type="match status" value="1"/>
</dbReference>
<dbReference type="EMBL" id="JACJLV010000014">
    <property type="protein sequence ID" value="MBM6826647.1"/>
    <property type="molecule type" value="Genomic_DNA"/>
</dbReference>
<comment type="function">
    <text evidence="7">Catalyzes the synthesis of 5,6-dihydrouridine (D), a modified base found in the D-loop of most tRNAs, via the reduction of the C5-C6 double bond in target uridines.</text>
</comment>
<keyword evidence="5" id="KW-0521">NADP</keyword>
<evidence type="ECO:0000313" key="12">
    <source>
        <dbReference type="Proteomes" id="UP000713880"/>
    </source>
</evidence>
<dbReference type="GO" id="GO:0017150">
    <property type="term" value="F:tRNA dihydrouridine synthase activity"/>
    <property type="evidence" value="ECO:0007669"/>
    <property type="project" value="InterPro"/>
</dbReference>
<keyword evidence="2 7" id="KW-0285">Flavoprotein</keyword>
<comment type="cofactor">
    <cofactor evidence="1 7 9">
        <name>FMN</name>
        <dbReference type="ChEBI" id="CHEBI:58210"/>
    </cofactor>
</comment>